<proteinExistence type="predicted"/>
<dbReference type="AlphaFoldDB" id="A0A7S3X1C8"/>
<sequence length="115" mass="12957">MMSWRHHRQWQLYNSHSGYGTTIAIAWTHTTLHRFPGHEWLGNHQGGMANLSLKDPLRAASLRNIRSTPTCLHPRSKEALCACKKRLAGFVKNNVAHSNAGLAFLAPTRLRSMVC</sequence>
<evidence type="ECO:0000313" key="1">
    <source>
        <dbReference type="EMBL" id="CAE0589835.1"/>
    </source>
</evidence>
<dbReference type="EMBL" id="HBIQ01089557">
    <property type="protein sequence ID" value="CAE0589835.1"/>
    <property type="molecule type" value="Transcribed_RNA"/>
</dbReference>
<gene>
    <name evidence="1" type="ORF">SACU0126_LOCUS28569</name>
</gene>
<accession>A0A7S3X1C8</accession>
<protein>
    <submittedName>
        <fullName evidence="1">Uncharacterized protein</fullName>
    </submittedName>
</protein>
<reference evidence="1" key="1">
    <citation type="submission" date="2021-01" db="EMBL/GenBank/DDBJ databases">
        <authorList>
            <person name="Corre E."/>
            <person name="Pelletier E."/>
            <person name="Niang G."/>
            <person name="Scheremetjew M."/>
            <person name="Finn R."/>
            <person name="Kale V."/>
            <person name="Holt S."/>
            <person name="Cochrane G."/>
            <person name="Meng A."/>
            <person name="Brown T."/>
            <person name="Cohen L."/>
        </authorList>
    </citation>
    <scope>NUCLEOTIDE SEQUENCE</scope>
    <source>
        <strain evidence="1">SPMC142</strain>
    </source>
</reference>
<name>A0A7S3X1C8_9SPIT</name>
<organism evidence="1">
    <name type="scientific">Strombidinopsis acuminata</name>
    <dbReference type="NCBI Taxonomy" id="141414"/>
    <lineage>
        <taxon>Eukaryota</taxon>
        <taxon>Sar</taxon>
        <taxon>Alveolata</taxon>
        <taxon>Ciliophora</taxon>
        <taxon>Intramacronucleata</taxon>
        <taxon>Spirotrichea</taxon>
        <taxon>Choreotrichia</taxon>
        <taxon>Choreotrichida</taxon>
        <taxon>Strombidinopsidae</taxon>
        <taxon>Strombidinopsis</taxon>
    </lineage>
</organism>